<dbReference type="Proteomes" id="UP000030748">
    <property type="component" value="Unassembled WGS sequence"/>
</dbReference>
<dbReference type="KEGG" id="egt:105949410"/>
<keyword evidence="5" id="KW-0472">Membrane</keyword>
<evidence type="ECO:0000256" key="1">
    <source>
        <dbReference type="ARBA" id="ARBA00004323"/>
    </source>
</evidence>
<keyword evidence="8" id="KW-1185">Reference proteome</keyword>
<dbReference type="GO" id="GO:0016763">
    <property type="term" value="F:pentosyltransferase activity"/>
    <property type="evidence" value="ECO:0007669"/>
    <property type="project" value="UniProtKB-ARBA"/>
</dbReference>
<comment type="subcellular location">
    <subcellularLocation>
        <location evidence="1">Golgi apparatus membrane</location>
        <topology evidence="1">Single-pass type II membrane protein</topology>
    </subcellularLocation>
</comment>
<feature type="transmembrane region" description="Helical" evidence="5">
    <location>
        <begin position="51"/>
        <end position="71"/>
    </location>
</feature>
<evidence type="ECO:0000313" key="7">
    <source>
        <dbReference type="EMBL" id="EYU18716.1"/>
    </source>
</evidence>
<evidence type="ECO:0000256" key="4">
    <source>
        <dbReference type="ARBA" id="ARBA00023180"/>
    </source>
</evidence>
<dbReference type="eggNOG" id="KOG4698">
    <property type="taxonomic scope" value="Eukaryota"/>
</dbReference>
<keyword evidence="2" id="KW-0328">Glycosyltransferase</keyword>
<dbReference type="Pfam" id="PF04577">
    <property type="entry name" value="Glyco_transf_61"/>
    <property type="match status" value="1"/>
</dbReference>
<sequence length="521" mass="59797">MVKYQRKNMYTQFKKSKEYMVDEDEEPGPTRFGLICGNNGYFNRRGANPKFLCFVFLSLVSCSLILAPLFLSCDSNFLLHSFGPNREGLGPETDVCSSVPNGTICCDRSSTRSDICIMRGDIRTHSTSSSITLYQSDQPSGISDGGDEAAIHHERIRPYTRKWEKQMMETVDELHLTVKRHSTPHHKCDVHHDVPAVFFSTGGYTGNLYHEFNDGILPLYITSQHLNKKVVFVILEYHDWWITKYGDILSQLSDFPPIDFNNDKRVHCFPEATIGLKIHNELTIDSSLMEGNKTIGDFHDLLDRAYWPRISGLIEDEKREEIVEIPKMIQDLRKPKLVIVSRNGSREITNEDSLVKMAENIGFVVEVLRPQRTTELAKIYRVLNSSDVVIGVHGAAMTHFLFMKPGSFFIQVVPLGTDWAAETYYGDPAVRFGLRYVGYKILPRESSLYERYSRNDPVLVDPDSVNRKGWEYTKRIYLDGQNVRLDLGRFRKKLLRGYYYSVAKKNGRLRSKVAVTNSHLY</sequence>
<dbReference type="STRING" id="4155.A0A022PSF9"/>
<keyword evidence="3" id="KW-0808">Transferase</keyword>
<name>A0A022PSF9_ERYGU</name>
<dbReference type="OrthoDB" id="529273at2759"/>
<organism evidence="7 8">
    <name type="scientific">Erythranthe guttata</name>
    <name type="common">Yellow monkey flower</name>
    <name type="synonym">Mimulus guttatus</name>
    <dbReference type="NCBI Taxonomy" id="4155"/>
    <lineage>
        <taxon>Eukaryota</taxon>
        <taxon>Viridiplantae</taxon>
        <taxon>Streptophyta</taxon>
        <taxon>Embryophyta</taxon>
        <taxon>Tracheophyta</taxon>
        <taxon>Spermatophyta</taxon>
        <taxon>Magnoliopsida</taxon>
        <taxon>eudicotyledons</taxon>
        <taxon>Gunneridae</taxon>
        <taxon>Pentapetalae</taxon>
        <taxon>asterids</taxon>
        <taxon>lamiids</taxon>
        <taxon>Lamiales</taxon>
        <taxon>Phrymaceae</taxon>
        <taxon>Erythranthe</taxon>
    </lineage>
</organism>
<protein>
    <recommendedName>
        <fullName evidence="6">Glycosyltransferase 61 catalytic domain-containing protein</fullName>
    </recommendedName>
</protein>
<keyword evidence="5" id="KW-1133">Transmembrane helix</keyword>
<gene>
    <name evidence="7" type="ORF">MIMGU_mgv1a004553mg</name>
</gene>
<accession>A0A022PSF9</accession>
<proteinExistence type="predicted"/>
<dbReference type="EMBL" id="KI632325">
    <property type="protein sequence ID" value="EYU18716.1"/>
    <property type="molecule type" value="Genomic_DNA"/>
</dbReference>
<evidence type="ECO:0000256" key="2">
    <source>
        <dbReference type="ARBA" id="ARBA00022676"/>
    </source>
</evidence>
<dbReference type="AlphaFoldDB" id="A0A022PSF9"/>
<dbReference type="PANTHER" id="PTHR20961">
    <property type="entry name" value="GLYCOSYLTRANSFERASE"/>
    <property type="match status" value="1"/>
</dbReference>
<dbReference type="InterPro" id="IPR007657">
    <property type="entry name" value="Glycosyltransferase_61"/>
</dbReference>
<feature type="domain" description="Glycosyltransferase 61 catalytic" evidence="6">
    <location>
        <begin position="329"/>
        <end position="407"/>
    </location>
</feature>
<dbReference type="OMA" id="MTHFMFL"/>
<dbReference type="PANTHER" id="PTHR20961:SF124">
    <property type="entry name" value="GLYCOSYLTRANSFERASE"/>
    <property type="match status" value="1"/>
</dbReference>
<dbReference type="GO" id="GO:0016757">
    <property type="term" value="F:glycosyltransferase activity"/>
    <property type="evidence" value="ECO:0000318"/>
    <property type="project" value="GO_Central"/>
</dbReference>
<dbReference type="GO" id="GO:0000139">
    <property type="term" value="C:Golgi membrane"/>
    <property type="evidence" value="ECO:0007669"/>
    <property type="project" value="UniProtKB-SubCell"/>
</dbReference>
<evidence type="ECO:0000259" key="6">
    <source>
        <dbReference type="Pfam" id="PF04577"/>
    </source>
</evidence>
<dbReference type="PhylomeDB" id="A0A022PSF9"/>
<keyword evidence="5" id="KW-0812">Transmembrane</keyword>
<evidence type="ECO:0000256" key="3">
    <source>
        <dbReference type="ARBA" id="ARBA00022679"/>
    </source>
</evidence>
<evidence type="ECO:0000256" key="5">
    <source>
        <dbReference type="SAM" id="Phobius"/>
    </source>
</evidence>
<evidence type="ECO:0000313" key="8">
    <source>
        <dbReference type="Proteomes" id="UP000030748"/>
    </source>
</evidence>
<dbReference type="InterPro" id="IPR049625">
    <property type="entry name" value="Glyco_transf_61_cat"/>
</dbReference>
<reference evidence="7 8" key="1">
    <citation type="journal article" date="2013" name="Proc. Natl. Acad. Sci. U.S.A.">
        <title>Fine-scale variation in meiotic recombination in Mimulus inferred from population shotgun sequencing.</title>
        <authorList>
            <person name="Hellsten U."/>
            <person name="Wright K.M."/>
            <person name="Jenkins J."/>
            <person name="Shu S."/>
            <person name="Yuan Y."/>
            <person name="Wessler S.R."/>
            <person name="Schmutz J."/>
            <person name="Willis J.H."/>
            <person name="Rokhsar D.S."/>
        </authorList>
    </citation>
    <scope>NUCLEOTIDE SEQUENCE [LARGE SCALE GENOMIC DNA]</scope>
    <source>
        <strain evidence="8">cv. DUN x IM62</strain>
    </source>
</reference>
<keyword evidence="4" id="KW-0325">Glycoprotein</keyword>